<organism evidence="3 4">
    <name type="scientific">Acetobacterium bakii</name>
    <dbReference type="NCBI Taxonomy" id="52689"/>
    <lineage>
        <taxon>Bacteria</taxon>
        <taxon>Bacillati</taxon>
        <taxon>Bacillota</taxon>
        <taxon>Clostridia</taxon>
        <taxon>Eubacteriales</taxon>
        <taxon>Eubacteriaceae</taxon>
        <taxon>Acetobacterium</taxon>
    </lineage>
</organism>
<name>A0A0L6TYI3_9FIRM</name>
<evidence type="ECO:0000256" key="1">
    <source>
        <dbReference type="ARBA" id="ARBA00008791"/>
    </source>
</evidence>
<dbReference type="PRINTS" id="PR01438">
    <property type="entry name" value="UNVRSLSTRESS"/>
</dbReference>
<dbReference type="RefSeq" id="WP_050740752.1">
    <property type="nucleotide sequence ID" value="NZ_LGYO01000032.1"/>
</dbReference>
<dbReference type="EMBL" id="LGYO01000032">
    <property type="protein sequence ID" value="KNZ41316.1"/>
    <property type="molecule type" value="Genomic_DNA"/>
</dbReference>
<evidence type="ECO:0000259" key="2">
    <source>
        <dbReference type="Pfam" id="PF00582"/>
    </source>
</evidence>
<dbReference type="CDD" id="cd00293">
    <property type="entry name" value="USP-like"/>
    <property type="match status" value="1"/>
</dbReference>
<keyword evidence="4" id="KW-1185">Reference proteome</keyword>
<evidence type="ECO:0000313" key="3">
    <source>
        <dbReference type="EMBL" id="KNZ41316.1"/>
    </source>
</evidence>
<proteinExistence type="inferred from homology"/>
<reference evidence="4" key="1">
    <citation type="submission" date="2015-07" db="EMBL/GenBank/DDBJ databases">
        <title>Draft genome sequence of Acetobacterium bakii DSM 8293, a potential psychrophilic chemical producer through syngas fermentation.</title>
        <authorList>
            <person name="Song Y."/>
            <person name="Hwang S."/>
            <person name="Cho B.-K."/>
        </authorList>
    </citation>
    <scope>NUCLEOTIDE SEQUENCE [LARGE SCALE GENOMIC DNA]</scope>
    <source>
        <strain evidence="4">DSM 8239</strain>
    </source>
</reference>
<dbReference type="InterPro" id="IPR014729">
    <property type="entry name" value="Rossmann-like_a/b/a_fold"/>
</dbReference>
<accession>A0A0L6TYI3</accession>
<dbReference type="Pfam" id="PF00582">
    <property type="entry name" value="Usp"/>
    <property type="match status" value="1"/>
</dbReference>
<gene>
    <name evidence="3" type="ORF">AKG39_12575</name>
</gene>
<protein>
    <recommendedName>
        <fullName evidence="2">UspA domain-containing protein</fullName>
    </recommendedName>
</protein>
<dbReference type="STRING" id="52689.AKG39_12575"/>
<dbReference type="PANTHER" id="PTHR46268:SF6">
    <property type="entry name" value="UNIVERSAL STRESS PROTEIN UP12"/>
    <property type="match status" value="1"/>
</dbReference>
<dbReference type="Gene3D" id="3.40.50.620">
    <property type="entry name" value="HUPs"/>
    <property type="match status" value="1"/>
</dbReference>
<dbReference type="InterPro" id="IPR006016">
    <property type="entry name" value="UspA"/>
</dbReference>
<evidence type="ECO:0000313" key="4">
    <source>
        <dbReference type="Proteomes" id="UP000036873"/>
    </source>
</evidence>
<dbReference type="InterPro" id="IPR006015">
    <property type="entry name" value="Universal_stress_UspA"/>
</dbReference>
<sequence>MEKILVPLDGSEISLKAADEAVELAKIFGSEVTFISVVEKKIPFYGVGSGAPNTADMGLEIEIEKSAFKCYDELLDFLVEKYKSSGLILKSKTLKGIVDEEIEKFAKDGHFDLIVMGRRGLSPTKRFFVGSTTRKIVDSGPASVLVINE</sequence>
<comment type="caution">
    <text evidence="3">The sequence shown here is derived from an EMBL/GenBank/DDBJ whole genome shotgun (WGS) entry which is preliminary data.</text>
</comment>
<feature type="domain" description="UspA" evidence="2">
    <location>
        <begin position="2"/>
        <end position="147"/>
    </location>
</feature>
<comment type="similarity">
    <text evidence="1">Belongs to the universal stress protein A family.</text>
</comment>
<dbReference type="AlphaFoldDB" id="A0A0L6TYI3"/>
<dbReference type="SUPFAM" id="SSF52402">
    <property type="entry name" value="Adenine nucleotide alpha hydrolases-like"/>
    <property type="match status" value="1"/>
</dbReference>
<dbReference type="PANTHER" id="PTHR46268">
    <property type="entry name" value="STRESS RESPONSE PROTEIN NHAX"/>
    <property type="match status" value="1"/>
</dbReference>
<dbReference type="Proteomes" id="UP000036873">
    <property type="component" value="Unassembled WGS sequence"/>
</dbReference>